<name>A0A2T1C025_9CYAN</name>
<dbReference type="RefSeq" id="WP_106289897.1">
    <property type="nucleotide sequence ID" value="NZ_CAWNTC010000125.1"/>
</dbReference>
<organism evidence="1 2">
    <name type="scientific">Merismopedia glauca CCAP 1448/3</name>
    <dbReference type="NCBI Taxonomy" id="1296344"/>
    <lineage>
        <taxon>Bacteria</taxon>
        <taxon>Bacillati</taxon>
        <taxon>Cyanobacteriota</taxon>
        <taxon>Cyanophyceae</taxon>
        <taxon>Synechococcales</taxon>
        <taxon>Merismopediaceae</taxon>
        <taxon>Merismopedia</taxon>
    </lineage>
</organism>
<dbReference type="Proteomes" id="UP000238762">
    <property type="component" value="Unassembled WGS sequence"/>
</dbReference>
<comment type="caution">
    <text evidence="1">The sequence shown here is derived from an EMBL/GenBank/DDBJ whole genome shotgun (WGS) entry which is preliminary data.</text>
</comment>
<evidence type="ECO:0000313" key="1">
    <source>
        <dbReference type="EMBL" id="PSB01626.1"/>
    </source>
</evidence>
<keyword evidence="1" id="KW-0238">DNA-binding</keyword>
<reference evidence="1 2" key="2">
    <citation type="submission" date="2018-03" db="EMBL/GenBank/DDBJ databases">
        <title>The ancient ancestry and fast evolution of plastids.</title>
        <authorList>
            <person name="Moore K.R."/>
            <person name="Magnabosco C."/>
            <person name="Momper L."/>
            <person name="Gold D.A."/>
            <person name="Bosak T."/>
            <person name="Fournier G.P."/>
        </authorList>
    </citation>
    <scope>NUCLEOTIDE SEQUENCE [LARGE SCALE GENOMIC DNA]</scope>
    <source>
        <strain evidence="1 2">CCAP 1448/3</strain>
    </source>
</reference>
<gene>
    <name evidence="1" type="ORF">C7B64_17260</name>
</gene>
<proteinExistence type="predicted"/>
<dbReference type="OrthoDB" id="517678at2"/>
<protein>
    <submittedName>
        <fullName evidence="1">DNA-binding domain-containing protein</fullName>
    </submittedName>
</protein>
<keyword evidence="2" id="KW-1185">Reference proteome</keyword>
<sequence length="70" mass="7833">MSKPQIAIRIPPLLLQELNRYVNRTGASKTDVVVSAIANYLDCLESVPLTQRIAELELKVQKLEDANARN</sequence>
<reference evidence="1 2" key="1">
    <citation type="submission" date="2018-02" db="EMBL/GenBank/DDBJ databases">
        <authorList>
            <person name="Cohen D.B."/>
            <person name="Kent A.D."/>
        </authorList>
    </citation>
    <scope>NUCLEOTIDE SEQUENCE [LARGE SCALE GENOMIC DNA]</scope>
    <source>
        <strain evidence="1 2">CCAP 1448/3</strain>
    </source>
</reference>
<dbReference type="GO" id="GO:0003677">
    <property type="term" value="F:DNA binding"/>
    <property type="evidence" value="ECO:0007669"/>
    <property type="project" value="UniProtKB-KW"/>
</dbReference>
<evidence type="ECO:0000313" key="2">
    <source>
        <dbReference type="Proteomes" id="UP000238762"/>
    </source>
</evidence>
<dbReference type="AlphaFoldDB" id="A0A2T1C025"/>
<accession>A0A2T1C025</accession>
<dbReference type="EMBL" id="PVWJ01000096">
    <property type="protein sequence ID" value="PSB01626.1"/>
    <property type="molecule type" value="Genomic_DNA"/>
</dbReference>